<dbReference type="Pfam" id="PF06100">
    <property type="entry name" value="MCRA"/>
    <property type="match status" value="1"/>
</dbReference>
<accession>A0AB39UED2</accession>
<evidence type="ECO:0000313" key="1">
    <source>
        <dbReference type="EMBL" id="XDS47391.1"/>
    </source>
</evidence>
<gene>
    <name evidence="2" type="ORF">QN216_05915</name>
    <name evidence="1" type="ORF">QN217_04530</name>
</gene>
<dbReference type="AlphaFoldDB" id="A0AB39UED2"/>
<dbReference type="RefSeq" id="WP_369342648.1">
    <property type="nucleotide sequence ID" value="NZ_CP129675.1"/>
</dbReference>
<dbReference type="PANTHER" id="PTHR37417:SF2">
    <property type="entry name" value="67 KDA MYOSIN-CROSS-REACTIVE ANTIGEN FAMILY PROTEIN (AFU_ORTHOLOGUE AFUA_5G09970)"/>
    <property type="match status" value="1"/>
</dbReference>
<reference evidence="1" key="1">
    <citation type="submission" date="2023-07" db="EMBL/GenBank/DDBJ databases">
        <title>Bifidobacterium aquikefiriaerophilum sp. nov. and Bifidobacterium eccum sp. nov., isolated from water kefir.</title>
        <authorList>
            <person name="Breselge S."/>
            <person name="Bellassi P."/>
            <person name="Barcenilla C."/>
            <person name="Alvarez-Ordonez A."/>
            <person name="Morelli L."/>
            <person name="Cotter P.D."/>
        </authorList>
    </citation>
    <scope>NUCLEOTIDE SEQUENCE</scope>
    <source>
        <strain evidence="2">WK013_4_14</strain>
        <strain evidence="1">WK048_4_13</strain>
    </source>
</reference>
<dbReference type="NCBIfam" id="NF010584">
    <property type="entry name" value="PRK13977.1"/>
    <property type="match status" value="1"/>
</dbReference>
<dbReference type="EC" id="4.2.1.53" evidence="1"/>
<dbReference type="Gene3D" id="3.50.50.60">
    <property type="entry name" value="FAD/NAD(P)-binding domain"/>
    <property type="match status" value="3"/>
</dbReference>
<dbReference type="EMBL" id="CP129682">
    <property type="protein sequence ID" value="XDS47898.1"/>
    <property type="molecule type" value="Genomic_DNA"/>
</dbReference>
<keyword evidence="1" id="KW-0456">Lyase</keyword>
<dbReference type="PANTHER" id="PTHR37417">
    <property type="entry name" value="67 KDA MYOSIN-CROSS-REACTIVE ANTIGEN FAMILY PROTEIN (AFU_ORTHOLOGUE AFUA_5G09970)"/>
    <property type="match status" value="1"/>
</dbReference>
<dbReference type="InterPro" id="IPR036188">
    <property type="entry name" value="FAD/NAD-bd_sf"/>
</dbReference>
<proteinExistence type="predicted"/>
<dbReference type="GO" id="GO:0050151">
    <property type="term" value="F:oleate hydratase activity"/>
    <property type="evidence" value="ECO:0007669"/>
    <property type="project" value="UniProtKB-EC"/>
</dbReference>
<sequence>MRLSAGFLQAGVESERTTLTSQRGRNHGRCKKEGIIMAKAYMIGAGIGNLSAAVYLIRDGKWDGSDITIMGLEDHGANDGSTVKDFENEFVVSSINNAHGYVNRGGRMLNEETYENLWDVFAGIESLNSPGKSVTEEILDFDHAHPTHDVGRLIDSLNGVRNRGDSNDYSHMQFNTLDRLLLTKLMMMPESQERSLNDVSIEQWFASSPHIFTTNFWYMWETTFAFKRNSSAMELRRYMNRMILEFSRINTLAGVTRTPFNQYESLILPLRAWLKRHGVHFVGNRMVTEFVFKDSQLRDEIVVTALKYRTVGPRRSDADDEGSHGTIEVAPEDLVFDTNGSITDSTSLGDLDTPIVEDMNYAPSAALWKQAAEHFYDLGHPDKFFGDRSQSEWTSFTVTTDSHLLISDISQITQQHPGNALNAFVDSPELLSLVVHHQPHYRSQKENEGVLWGYALYPRAVGRYVHKPFIEMTGREMLEESLGFLSAADTRTEGIKDHHDRILDSVVNVVPAHMPYASALFNQRSVGDRPLVVPRHSRNLAFVSEFAEMPFDMVFTEQYSIRCAQIAVYRFLGIPSSRLTPLHHYEKDPRVMLRAARTMFR</sequence>
<dbReference type="GO" id="GO:0071949">
    <property type="term" value="F:FAD binding"/>
    <property type="evidence" value="ECO:0007669"/>
    <property type="project" value="InterPro"/>
</dbReference>
<name>A0AB39UED2_9BIFI</name>
<protein>
    <submittedName>
        <fullName evidence="1">Oleate hydratase</fullName>
        <ecNumber evidence="1">4.2.1.53</ecNumber>
    </submittedName>
</protein>
<organism evidence="1">
    <name type="scientific">Bifidobacterium fermentum</name>
    <dbReference type="NCBI Taxonomy" id="3059035"/>
    <lineage>
        <taxon>Bacteria</taxon>
        <taxon>Bacillati</taxon>
        <taxon>Actinomycetota</taxon>
        <taxon>Actinomycetes</taxon>
        <taxon>Bifidobacteriales</taxon>
        <taxon>Bifidobacteriaceae</taxon>
        <taxon>Bifidobacterium</taxon>
    </lineage>
</organism>
<evidence type="ECO:0000313" key="2">
    <source>
        <dbReference type="EMBL" id="XDS47898.1"/>
    </source>
</evidence>
<dbReference type="EMBL" id="CP129675">
    <property type="protein sequence ID" value="XDS47391.1"/>
    <property type="molecule type" value="Genomic_DNA"/>
</dbReference>
<dbReference type="SUPFAM" id="SSF51905">
    <property type="entry name" value="FAD/NAD(P)-binding domain"/>
    <property type="match status" value="1"/>
</dbReference>
<dbReference type="InterPro" id="IPR010354">
    <property type="entry name" value="Oleate_hydratase"/>
</dbReference>
<dbReference type="GO" id="GO:0006631">
    <property type="term" value="P:fatty acid metabolic process"/>
    <property type="evidence" value="ECO:0007669"/>
    <property type="project" value="InterPro"/>
</dbReference>